<protein>
    <submittedName>
        <fullName evidence="1">Uncharacterized protein</fullName>
    </submittedName>
</protein>
<proteinExistence type="predicted"/>
<dbReference type="EnsemblPlants" id="AVESA.00010b.r2.3CG0464710.1">
    <property type="protein sequence ID" value="AVESA.00010b.r2.3CG0464710.1.CDS"/>
    <property type="gene ID" value="AVESA.00010b.r2.3CG0464710"/>
</dbReference>
<reference evidence="1" key="1">
    <citation type="submission" date="2021-05" db="EMBL/GenBank/DDBJ databases">
        <authorList>
            <person name="Scholz U."/>
            <person name="Mascher M."/>
            <person name="Fiebig A."/>
        </authorList>
    </citation>
    <scope>NUCLEOTIDE SEQUENCE [LARGE SCALE GENOMIC DNA]</scope>
</reference>
<reference evidence="1" key="2">
    <citation type="submission" date="2025-09" db="UniProtKB">
        <authorList>
            <consortium name="EnsemblPlants"/>
        </authorList>
    </citation>
    <scope>IDENTIFICATION</scope>
</reference>
<evidence type="ECO:0000313" key="2">
    <source>
        <dbReference type="Proteomes" id="UP001732700"/>
    </source>
</evidence>
<dbReference type="Proteomes" id="UP001732700">
    <property type="component" value="Chromosome 3C"/>
</dbReference>
<name>A0ACD5VKE4_AVESA</name>
<keyword evidence="2" id="KW-1185">Reference proteome</keyword>
<organism evidence="1 2">
    <name type="scientific">Avena sativa</name>
    <name type="common">Oat</name>
    <dbReference type="NCBI Taxonomy" id="4498"/>
    <lineage>
        <taxon>Eukaryota</taxon>
        <taxon>Viridiplantae</taxon>
        <taxon>Streptophyta</taxon>
        <taxon>Embryophyta</taxon>
        <taxon>Tracheophyta</taxon>
        <taxon>Spermatophyta</taxon>
        <taxon>Magnoliopsida</taxon>
        <taxon>Liliopsida</taxon>
        <taxon>Poales</taxon>
        <taxon>Poaceae</taxon>
        <taxon>BOP clade</taxon>
        <taxon>Pooideae</taxon>
        <taxon>Poodae</taxon>
        <taxon>Poeae</taxon>
        <taxon>Poeae Chloroplast Group 1 (Aveneae type)</taxon>
        <taxon>Aveninae</taxon>
        <taxon>Avena</taxon>
    </lineage>
</organism>
<sequence length="644" mass="71736">MADGLIFNNILLGGRTGTNPGQFKVNSGGLAWNRQGGGKTIRIDKADITSVEWMKVPRAYQLEVRTKDGLFYKFIGFREQDVSNLTNFIQNNMGISPDEKQLSVSGHNWGRVDLDGNMLTFMVGSKQAFEVFLADVSQTQMQGKTDVLLEFHVDDTTGANEKDSLMDMSFHVPTSNTQFIGNEERTSAQVMWEAIMSGTDGSNPSEEAVVTFDGIAILTPRGRYGVELHVSFLRLQGQASDFKIQYSSIVRLFILPKSNNPHTIVVVTLDPPIRKGQTLYPHIVIQFETDTVVEKKMKLSRELLEEKYKDRLEESYQDLVHEVFVKALRGLSGSKVTRPGSFRSSQGGYAVKSSLKAEDGLLYPLEKGFFFLPKPPTLILHEEIEFVEFERHGTGGASMSSHYFDLLIKLINDQEHLFRNIQRSEYHNLFNFINGKNLKIMNLGDGQGTGGGVADILLDTEHAAGDPYLARIKNQAGDEESDEEDEDFVLDKDDGGSPTDDSGGEESDASESGGQKEKSSKKEASSSKPPAKRKPKGRDGESSEKRKPKKKKDPNAPKRPMTPFMFFSKSERAGVKKSNPDLPPTDIAKKLGEMWQKMSTEEKQLYIQQSQVDKKRYEKESADYRAAAPVVPVDLDSGPANDSD</sequence>
<evidence type="ECO:0000313" key="1">
    <source>
        <dbReference type="EnsemblPlants" id="AVESA.00010b.r2.3CG0464710.1.CDS"/>
    </source>
</evidence>
<accession>A0ACD5VKE4</accession>